<dbReference type="EMBL" id="JARKIE010000046">
    <property type="protein sequence ID" value="KAJ7693356.1"/>
    <property type="molecule type" value="Genomic_DNA"/>
</dbReference>
<dbReference type="AlphaFoldDB" id="A0AAD7DJP7"/>
<reference evidence="2" key="1">
    <citation type="submission" date="2023-03" db="EMBL/GenBank/DDBJ databases">
        <title>Massive genome expansion in bonnet fungi (Mycena s.s.) driven by repeated elements and novel gene families across ecological guilds.</title>
        <authorList>
            <consortium name="Lawrence Berkeley National Laboratory"/>
            <person name="Harder C.B."/>
            <person name="Miyauchi S."/>
            <person name="Viragh M."/>
            <person name="Kuo A."/>
            <person name="Thoen E."/>
            <person name="Andreopoulos B."/>
            <person name="Lu D."/>
            <person name="Skrede I."/>
            <person name="Drula E."/>
            <person name="Henrissat B."/>
            <person name="Morin E."/>
            <person name="Kohler A."/>
            <person name="Barry K."/>
            <person name="LaButti K."/>
            <person name="Morin E."/>
            <person name="Salamov A."/>
            <person name="Lipzen A."/>
            <person name="Mereny Z."/>
            <person name="Hegedus B."/>
            <person name="Baldrian P."/>
            <person name="Stursova M."/>
            <person name="Weitz H."/>
            <person name="Taylor A."/>
            <person name="Grigoriev I.V."/>
            <person name="Nagy L.G."/>
            <person name="Martin F."/>
            <person name="Kauserud H."/>
        </authorList>
    </citation>
    <scope>NUCLEOTIDE SEQUENCE</scope>
    <source>
        <strain evidence="2">CBHHK067</strain>
    </source>
</reference>
<evidence type="ECO:0000313" key="2">
    <source>
        <dbReference type="EMBL" id="KAJ7693356.1"/>
    </source>
</evidence>
<evidence type="ECO:0000313" key="3">
    <source>
        <dbReference type="Proteomes" id="UP001221757"/>
    </source>
</evidence>
<evidence type="ECO:0000256" key="1">
    <source>
        <dbReference type="SAM" id="MobiDB-lite"/>
    </source>
</evidence>
<protein>
    <submittedName>
        <fullName evidence="2">Uncharacterized protein</fullName>
    </submittedName>
</protein>
<feature type="region of interest" description="Disordered" evidence="1">
    <location>
        <begin position="236"/>
        <end position="255"/>
    </location>
</feature>
<sequence length="285" mass="32512">MSGPAYAPKLSQRLLRMARLLSTRAEATRKHLTALPAMVRRHLKVMVFASPHGPATRGRFLAPKLLTAVKQLFLAILDAYPWRHPSRHFSEQYPLRQQSACHGRLGDRPTLRGAVYWERPHRHVGHNVSSEPRGKDPLPHDDIESAVYVFLKVLTQKFKPREDLQGAWREILFDYHWDDPDEAPRTLKLLRIGLWNSLKASTLATRRAVPLWTFSARPDIRLVPSSSSTPLPPFLPGVQPTAPTTPQSSRHSRISWKRRLPPWSLSMRAALPARSGARSRRTLRT</sequence>
<keyword evidence="3" id="KW-1185">Reference proteome</keyword>
<proteinExistence type="predicted"/>
<gene>
    <name evidence="2" type="ORF">B0H17DRAFT_1279244</name>
</gene>
<comment type="caution">
    <text evidence="2">The sequence shown here is derived from an EMBL/GenBank/DDBJ whole genome shotgun (WGS) entry which is preliminary data.</text>
</comment>
<accession>A0AAD7DJP7</accession>
<dbReference type="Proteomes" id="UP001221757">
    <property type="component" value="Unassembled WGS sequence"/>
</dbReference>
<name>A0AAD7DJP7_MYCRO</name>
<organism evidence="2 3">
    <name type="scientific">Mycena rosella</name>
    <name type="common">Pink bonnet</name>
    <name type="synonym">Agaricus rosellus</name>
    <dbReference type="NCBI Taxonomy" id="1033263"/>
    <lineage>
        <taxon>Eukaryota</taxon>
        <taxon>Fungi</taxon>
        <taxon>Dikarya</taxon>
        <taxon>Basidiomycota</taxon>
        <taxon>Agaricomycotina</taxon>
        <taxon>Agaricomycetes</taxon>
        <taxon>Agaricomycetidae</taxon>
        <taxon>Agaricales</taxon>
        <taxon>Marasmiineae</taxon>
        <taxon>Mycenaceae</taxon>
        <taxon>Mycena</taxon>
    </lineage>
</organism>